<evidence type="ECO:0000256" key="2">
    <source>
        <dbReference type="ARBA" id="ARBA00023015"/>
    </source>
</evidence>
<evidence type="ECO:0000256" key="5">
    <source>
        <dbReference type="ARBA" id="ARBA00023242"/>
    </source>
</evidence>
<keyword evidence="4" id="KW-0804">Transcription</keyword>
<dbReference type="SUPFAM" id="SSF101936">
    <property type="entry name" value="DNA-binding pseudobarrel domain"/>
    <property type="match status" value="1"/>
</dbReference>
<dbReference type="PROSITE" id="PS50863">
    <property type="entry name" value="B3"/>
    <property type="match status" value="1"/>
</dbReference>
<gene>
    <name evidence="7" type="ORF">LWI29_024718</name>
</gene>
<proteinExistence type="predicted"/>
<evidence type="ECO:0000313" key="8">
    <source>
        <dbReference type="Proteomes" id="UP001168877"/>
    </source>
</evidence>
<reference evidence="7" key="2">
    <citation type="submission" date="2023-06" db="EMBL/GenBank/DDBJ databases">
        <authorList>
            <person name="Swenson N.G."/>
            <person name="Wegrzyn J.L."/>
            <person name="Mcevoy S.L."/>
        </authorList>
    </citation>
    <scope>NUCLEOTIDE SEQUENCE</scope>
    <source>
        <strain evidence="7">NS2018</strain>
        <tissue evidence="7">Leaf</tissue>
    </source>
</reference>
<keyword evidence="2" id="KW-0805">Transcription regulation</keyword>
<dbReference type="InterPro" id="IPR015300">
    <property type="entry name" value="DNA-bd_pseudobarrel_sf"/>
</dbReference>
<organism evidence="7 8">
    <name type="scientific">Acer saccharum</name>
    <name type="common">Sugar maple</name>
    <dbReference type="NCBI Taxonomy" id="4024"/>
    <lineage>
        <taxon>Eukaryota</taxon>
        <taxon>Viridiplantae</taxon>
        <taxon>Streptophyta</taxon>
        <taxon>Embryophyta</taxon>
        <taxon>Tracheophyta</taxon>
        <taxon>Spermatophyta</taxon>
        <taxon>Magnoliopsida</taxon>
        <taxon>eudicotyledons</taxon>
        <taxon>Gunneridae</taxon>
        <taxon>Pentapetalae</taxon>
        <taxon>rosids</taxon>
        <taxon>malvids</taxon>
        <taxon>Sapindales</taxon>
        <taxon>Sapindaceae</taxon>
        <taxon>Hippocastanoideae</taxon>
        <taxon>Acereae</taxon>
        <taxon>Acer</taxon>
    </lineage>
</organism>
<protein>
    <recommendedName>
        <fullName evidence="6">TF-B3 domain-containing protein</fullName>
    </recommendedName>
</protein>
<dbReference type="GO" id="GO:0005634">
    <property type="term" value="C:nucleus"/>
    <property type="evidence" value="ECO:0007669"/>
    <property type="project" value="UniProtKB-SubCell"/>
</dbReference>
<comment type="subcellular location">
    <subcellularLocation>
        <location evidence="1">Nucleus</location>
    </subcellularLocation>
</comment>
<dbReference type="SMART" id="SM01019">
    <property type="entry name" value="B3"/>
    <property type="match status" value="1"/>
</dbReference>
<dbReference type="Gene3D" id="2.40.330.10">
    <property type="entry name" value="DNA-binding pseudobarrel domain"/>
    <property type="match status" value="1"/>
</dbReference>
<dbReference type="CDD" id="cd10017">
    <property type="entry name" value="B3_DNA"/>
    <property type="match status" value="1"/>
</dbReference>
<dbReference type="InterPro" id="IPR003340">
    <property type="entry name" value="B3_DNA-bd"/>
</dbReference>
<evidence type="ECO:0000256" key="3">
    <source>
        <dbReference type="ARBA" id="ARBA00023125"/>
    </source>
</evidence>
<keyword evidence="3" id="KW-0238">DNA-binding</keyword>
<comment type="caution">
    <text evidence="7">The sequence shown here is derived from an EMBL/GenBank/DDBJ whole genome shotgun (WGS) entry which is preliminary data.</text>
</comment>
<feature type="domain" description="TF-B3" evidence="6">
    <location>
        <begin position="25"/>
        <end position="128"/>
    </location>
</feature>
<accession>A0AA39SHT2</accession>
<evidence type="ECO:0000259" key="6">
    <source>
        <dbReference type="PROSITE" id="PS50863"/>
    </source>
</evidence>
<dbReference type="GO" id="GO:0003677">
    <property type="term" value="F:DNA binding"/>
    <property type="evidence" value="ECO:0007669"/>
    <property type="project" value="UniProtKB-KW"/>
</dbReference>
<evidence type="ECO:0000256" key="4">
    <source>
        <dbReference type="ARBA" id="ARBA00023163"/>
    </source>
</evidence>
<evidence type="ECO:0000256" key="1">
    <source>
        <dbReference type="ARBA" id="ARBA00004123"/>
    </source>
</evidence>
<keyword evidence="5" id="KW-0539">Nucleus</keyword>
<reference evidence="7" key="1">
    <citation type="journal article" date="2022" name="Plant J.">
        <title>Strategies of tolerance reflected in two North American maple genomes.</title>
        <authorList>
            <person name="McEvoy S.L."/>
            <person name="Sezen U.U."/>
            <person name="Trouern-Trend A."/>
            <person name="McMahon S.M."/>
            <person name="Schaberg P.G."/>
            <person name="Yang J."/>
            <person name="Wegrzyn J.L."/>
            <person name="Swenson N.G."/>
        </authorList>
    </citation>
    <scope>NUCLEOTIDE SEQUENCE</scope>
    <source>
        <strain evidence="7">NS2018</strain>
    </source>
</reference>
<evidence type="ECO:0000313" key="7">
    <source>
        <dbReference type="EMBL" id="KAK0590270.1"/>
    </source>
</evidence>
<dbReference type="Pfam" id="PF02362">
    <property type="entry name" value="B3"/>
    <property type="match status" value="1"/>
</dbReference>
<sequence>MLSNNLKLILSQHSLFLIRLSMPVIFSKLLRRADINSPKLVVPASALLHFGRILGGRHYMDLPVMDWVGGLWNFRLWTRPNGPHPKPVFTVGWTQFVKEKGLREGDELIFSANEDGDGGFKYKILVQRRPHSFTLCGEPIVTDVNEEMAPFTVPNHPYELNLFS</sequence>
<dbReference type="Proteomes" id="UP001168877">
    <property type="component" value="Unassembled WGS sequence"/>
</dbReference>
<dbReference type="EMBL" id="JAUESC010000381">
    <property type="protein sequence ID" value="KAK0590270.1"/>
    <property type="molecule type" value="Genomic_DNA"/>
</dbReference>
<dbReference type="AlphaFoldDB" id="A0AA39SHT2"/>
<name>A0AA39SHT2_ACESA</name>
<keyword evidence="8" id="KW-1185">Reference proteome</keyword>